<proteinExistence type="predicted"/>
<dbReference type="Proteomes" id="UP001470230">
    <property type="component" value="Unassembled WGS sequence"/>
</dbReference>
<comment type="caution">
    <text evidence="1">The sequence shown here is derived from an EMBL/GenBank/DDBJ whole genome shotgun (WGS) entry which is preliminary data.</text>
</comment>
<keyword evidence="2" id="KW-1185">Reference proteome</keyword>
<evidence type="ECO:0000313" key="2">
    <source>
        <dbReference type="Proteomes" id="UP001470230"/>
    </source>
</evidence>
<organism evidence="1 2">
    <name type="scientific">Tritrichomonas musculus</name>
    <dbReference type="NCBI Taxonomy" id="1915356"/>
    <lineage>
        <taxon>Eukaryota</taxon>
        <taxon>Metamonada</taxon>
        <taxon>Parabasalia</taxon>
        <taxon>Tritrichomonadida</taxon>
        <taxon>Tritrichomonadidae</taxon>
        <taxon>Tritrichomonas</taxon>
    </lineage>
</organism>
<dbReference type="EMBL" id="JAPFFF010000009">
    <property type="protein sequence ID" value="KAK8883166.1"/>
    <property type="molecule type" value="Genomic_DNA"/>
</dbReference>
<name>A0ABR2JWA4_9EUKA</name>
<gene>
    <name evidence="1" type="ORF">M9Y10_045814</name>
</gene>
<evidence type="ECO:0000313" key="1">
    <source>
        <dbReference type="EMBL" id="KAK8883166.1"/>
    </source>
</evidence>
<accession>A0ABR2JWA4</accession>
<protein>
    <submittedName>
        <fullName evidence="1">Uncharacterized protein</fullName>
    </submittedName>
</protein>
<reference evidence="1 2" key="1">
    <citation type="submission" date="2024-04" db="EMBL/GenBank/DDBJ databases">
        <title>Tritrichomonas musculus Genome.</title>
        <authorList>
            <person name="Alves-Ferreira E."/>
            <person name="Grigg M."/>
            <person name="Lorenzi H."/>
            <person name="Galac M."/>
        </authorList>
    </citation>
    <scope>NUCLEOTIDE SEQUENCE [LARGE SCALE GENOMIC DNA]</scope>
    <source>
        <strain evidence="1 2">EAF2021</strain>
    </source>
</reference>
<sequence length="328" mass="39709">MQIRKPIHKKEYDEDEDFDGNSIKKEILYQKVVLPVDGVDQVVKRRIHPQFFGFYENEEGKIEKYPVKYEFIEELSEHGNIHQINRSIELEFFEKIKVDTEVYAVEDNDGKIRRVNCPIEKDIFEYYELEDESGNKNIVKFKVEYEKVHKIIDQKDEIVKMIKPRHFFEYYEVENIDGSHSIKPIEFNREIRSIDGENAIVYAKVDHEEFEFVVVENIELQKKEIVHQKIEFERFRKKVEGKAQTVFRPFHPDQYEYDEIEDENGSKSLKKRKVEFEYVTIDDGKRVRRQIEPESYEYFEMDDQNGKKKLIKRKKLIQKSYEFREANC</sequence>